<evidence type="ECO:0000256" key="4">
    <source>
        <dbReference type="ARBA" id="ARBA00007439"/>
    </source>
</evidence>
<dbReference type="EC" id="5.1.3.9" evidence="7"/>
<organism evidence="8 9">
    <name type="scientific">Paenibacillus gyeongsangnamensis</name>
    <dbReference type="NCBI Taxonomy" id="3388067"/>
    <lineage>
        <taxon>Bacteria</taxon>
        <taxon>Bacillati</taxon>
        <taxon>Bacillota</taxon>
        <taxon>Bacilli</taxon>
        <taxon>Bacillales</taxon>
        <taxon>Paenibacillaceae</taxon>
        <taxon>Paenibacillus</taxon>
    </lineage>
</organism>
<protein>
    <recommendedName>
        <fullName evidence="7">Putative N-acetylmannosamine-6-phosphate 2-epimerase</fullName>
        <ecNumber evidence="7">5.1.3.9</ecNumber>
    </recommendedName>
    <alternativeName>
        <fullName evidence="7">ManNAc-6-P epimerase</fullName>
    </alternativeName>
</protein>
<evidence type="ECO:0000256" key="1">
    <source>
        <dbReference type="ARBA" id="ARBA00000056"/>
    </source>
</evidence>
<dbReference type="CDD" id="cd04729">
    <property type="entry name" value="NanE"/>
    <property type="match status" value="1"/>
</dbReference>
<evidence type="ECO:0000256" key="6">
    <source>
        <dbReference type="ARBA" id="ARBA00023277"/>
    </source>
</evidence>
<accession>A0ABT4Q3W3</accession>
<sequence length="221" mass="23923">MLEKMKGGLVVSCQALPHEPLHGSHHMAAMARAAKESGAVGIRANGYEDIREIKSKIDLPMIGILKFNDPSYDAFITATKEHAKLVSDAGADIIAVDATARSRPVPFPELVVYIKQTLGKLVMADVSTWEEGVEAERVGCDMVGTTLSGYTEATKHRTNPDFELIETLVNKLKVPVIAEGGIRTPEQAKRAIDLGAFFVVVGGAITRPQEITARFVEGIKR</sequence>
<dbReference type="Pfam" id="PF04131">
    <property type="entry name" value="NanE"/>
    <property type="match status" value="1"/>
</dbReference>
<dbReference type="SUPFAM" id="SSF51366">
    <property type="entry name" value="Ribulose-phoshate binding barrel"/>
    <property type="match status" value="1"/>
</dbReference>
<dbReference type="InterPro" id="IPR007260">
    <property type="entry name" value="NanE"/>
</dbReference>
<evidence type="ECO:0000256" key="5">
    <source>
        <dbReference type="ARBA" id="ARBA00023235"/>
    </source>
</evidence>
<keyword evidence="5 7" id="KW-0413">Isomerase</keyword>
<evidence type="ECO:0000313" key="8">
    <source>
        <dbReference type="EMBL" id="MCZ8511554.1"/>
    </source>
</evidence>
<dbReference type="PANTHER" id="PTHR36204:SF1">
    <property type="entry name" value="N-ACETYLMANNOSAMINE-6-PHOSPHATE 2-EPIMERASE-RELATED"/>
    <property type="match status" value="1"/>
</dbReference>
<dbReference type="NCBIfam" id="NF002231">
    <property type="entry name" value="PRK01130.1"/>
    <property type="match status" value="1"/>
</dbReference>
<keyword evidence="9" id="KW-1185">Reference proteome</keyword>
<dbReference type="RefSeq" id="WP_269879951.1">
    <property type="nucleotide sequence ID" value="NZ_JAQAGZ010000002.1"/>
</dbReference>
<comment type="pathway">
    <text evidence="3 7">Amino-sugar metabolism; N-acetylneuraminate degradation; D-fructose 6-phosphate from N-acetylneuraminate: step 3/5.</text>
</comment>
<dbReference type="EMBL" id="JAQAGZ010000002">
    <property type="protein sequence ID" value="MCZ8511554.1"/>
    <property type="molecule type" value="Genomic_DNA"/>
</dbReference>
<reference evidence="8 9" key="1">
    <citation type="submission" date="2022-12" db="EMBL/GenBank/DDBJ databases">
        <title>Draft genome sequence of Paenibacillus sp. dW9.</title>
        <authorList>
            <person name="Choi E.-W."/>
            <person name="Kim D.-U."/>
        </authorList>
    </citation>
    <scope>NUCLEOTIDE SEQUENCE [LARGE SCALE GENOMIC DNA]</scope>
    <source>
        <strain evidence="9">dW9</strain>
    </source>
</reference>
<evidence type="ECO:0000256" key="2">
    <source>
        <dbReference type="ARBA" id="ARBA00002147"/>
    </source>
</evidence>
<name>A0ABT4Q3W3_9BACL</name>
<evidence type="ECO:0000256" key="7">
    <source>
        <dbReference type="HAMAP-Rule" id="MF_01235"/>
    </source>
</evidence>
<dbReference type="Proteomes" id="UP001527882">
    <property type="component" value="Unassembled WGS sequence"/>
</dbReference>
<dbReference type="InterPro" id="IPR013785">
    <property type="entry name" value="Aldolase_TIM"/>
</dbReference>
<evidence type="ECO:0000256" key="3">
    <source>
        <dbReference type="ARBA" id="ARBA00005081"/>
    </source>
</evidence>
<evidence type="ECO:0000313" key="9">
    <source>
        <dbReference type="Proteomes" id="UP001527882"/>
    </source>
</evidence>
<comment type="catalytic activity">
    <reaction evidence="1 7">
        <text>an N-acyl-D-glucosamine 6-phosphate = an N-acyl-D-mannosamine 6-phosphate</text>
        <dbReference type="Rhea" id="RHEA:23932"/>
        <dbReference type="ChEBI" id="CHEBI:57599"/>
        <dbReference type="ChEBI" id="CHEBI:57666"/>
        <dbReference type="EC" id="5.1.3.9"/>
    </reaction>
</comment>
<comment type="similarity">
    <text evidence="4 7">Belongs to the NanE family.</text>
</comment>
<dbReference type="InterPro" id="IPR011060">
    <property type="entry name" value="RibuloseP-bd_barrel"/>
</dbReference>
<comment type="function">
    <text evidence="2 7">Converts N-acetylmannosamine-6-phosphate (ManNAc-6-P) to N-acetylglucosamine-6-phosphate (GlcNAc-6-P).</text>
</comment>
<keyword evidence="6 7" id="KW-0119">Carbohydrate metabolism</keyword>
<gene>
    <name evidence="7" type="primary">nanE</name>
    <name evidence="8" type="ORF">O9H85_03715</name>
</gene>
<dbReference type="PANTHER" id="PTHR36204">
    <property type="entry name" value="N-ACETYLMANNOSAMINE-6-PHOSPHATE 2-EPIMERASE-RELATED"/>
    <property type="match status" value="1"/>
</dbReference>
<dbReference type="HAMAP" id="MF_01235">
    <property type="entry name" value="ManNAc6P_epimer"/>
    <property type="match status" value="1"/>
</dbReference>
<dbReference type="Gene3D" id="3.20.20.70">
    <property type="entry name" value="Aldolase class I"/>
    <property type="match status" value="1"/>
</dbReference>
<proteinExistence type="inferred from homology"/>
<comment type="caution">
    <text evidence="8">The sequence shown here is derived from an EMBL/GenBank/DDBJ whole genome shotgun (WGS) entry which is preliminary data.</text>
</comment>